<reference evidence="1 2" key="1">
    <citation type="submission" date="2024-03" db="EMBL/GenBank/DDBJ databases">
        <title>Two novel species of the genus Flavobacterium exhibiting potentially degradation of complex polysaccharides.</title>
        <authorList>
            <person name="Lian X."/>
        </authorList>
    </citation>
    <scope>NUCLEOTIDE SEQUENCE [LARGE SCALE GENOMIC DNA]</scope>
    <source>
        <strain evidence="1 2">N6</strain>
    </source>
</reference>
<organism evidence="1 2">
    <name type="scientific">Flavobacterium polysaccharolyticum</name>
    <dbReference type="NCBI Taxonomy" id="3133148"/>
    <lineage>
        <taxon>Bacteria</taxon>
        <taxon>Pseudomonadati</taxon>
        <taxon>Bacteroidota</taxon>
        <taxon>Flavobacteriia</taxon>
        <taxon>Flavobacteriales</taxon>
        <taxon>Flavobacteriaceae</taxon>
        <taxon>Flavobacterium</taxon>
    </lineage>
</organism>
<protein>
    <submittedName>
        <fullName evidence="1">Uncharacterized protein</fullName>
    </submittedName>
</protein>
<proteinExistence type="predicted"/>
<evidence type="ECO:0000313" key="1">
    <source>
        <dbReference type="EMBL" id="MEM0577538.1"/>
    </source>
</evidence>
<comment type="caution">
    <text evidence="1">The sequence shown here is derived from an EMBL/GenBank/DDBJ whole genome shotgun (WGS) entry which is preliminary data.</text>
</comment>
<dbReference type="Proteomes" id="UP001468798">
    <property type="component" value="Unassembled WGS sequence"/>
</dbReference>
<gene>
    <name evidence="1" type="ORF">WFZ86_13595</name>
</gene>
<name>A0ABU9NQB6_9FLAO</name>
<keyword evidence="2" id="KW-1185">Reference proteome</keyword>
<evidence type="ECO:0000313" key="2">
    <source>
        <dbReference type="Proteomes" id="UP001468798"/>
    </source>
</evidence>
<accession>A0ABU9NQB6</accession>
<dbReference type="EMBL" id="JBCGDP010000013">
    <property type="protein sequence ID" value="MEM0577538.1"/>
    <property type="molecule type" value="Genomic_DNA"/>
</dbReference>
<sequence>MKKPQIIIFLILFTLPLFSQTKEIKGDTIYWYKSNIKLQKTLDLKNFEKSSDEFNFRYRDHGQVIEISKNDNEFYGTITNFIYHTRKAKNNKTETLSSKIILPAKQVENIYNIVQNSKILELPSDKNIENWDQGIDGITYIIEHSDKKSYWLKNYWTPSSQGSIPEAIIVLDLVKNLSETLNLKEEYSSFKNTLPKYGCYNSGGNVNMCYLSNSLELGYSGAYKLPLGFYSSYSAIYLGKSKINGSTSLQYNFNNEGFHHLNLQLAKWNIFYKKSNLSDYLAYNYQNRILNIDNKKNKFENHQIKYGLNLKKNIGIGIGLDYLSRNYEKIGGQLFVNKWFSKSNISATISTSIFENQINYKTEIFKSVNLNQRFIINRISIGIAYENFMNYKDLYFNVRILI</sequence>
<dbReference type="RefSeq" id="WP_342692431.1">
    <property type="nucleotide sequence ID" value="NZ_JBCGDP010000013.1"/>
</dbReference>